<keyword evidence="1" id="KW-0812">Transmembrane</keyword>
<dbReference type="EMBL" id="HG994372">
    <property type="protein sequence ID" value="CAF2106542.1"/>
    <property type="molecule type" value="Genomic_DNA"/>
</dbReference>
<accession>A0A816U1T5</accession>
<keyword evidence="1" id="KW-1133">Transmembrane helix</keyword>
<protein>
    <submittedName>
        <fullName evidence="2">(rape) hypothetical protein</fullName>
    </submittedName>
</protein>
<feature type="transmembrane region" description="Helical" evidence="1">
    <location>
        <begin position="36"/>
        <end position="59"/>
    </location>
</feature>
<keyword evidence="1" id="KW-0472">Membrane</keyword>
<proteinExistence type="predicted"/>
<gene>
    <name evidence="2" type="ORF">DARMORV10_C08P06780.1</name>
</gene>
<evidence type="ECO:0000313" key="2">
    <source>
        <dbReference type="EMBL" id="CAF2106542.1"/>
    </source>
</evidence>
<name>A0A816U1T5_BRANA</name>
<organism evidence="2">
    <name type="scientific">Brassica napus</name>
    <name type="common">Rape</name>
    <dbReference type="NCBI Taxonomy" id="3708"/>
    <lineage>
        <taxon>Eukaryota</taxon>
        <taxon>Viridiplantae</taxon>
        <taxon>Streptophyta</taxon>
        <taxon>Embryophyta</taxon>
        <taxon>Tracheophyta</taxon>
        <taxon>Spermatophyta</taxon>
        <taxon>Magnoliopsida</taxon>
        <taxon>eudicotyledons</taxon>
        <taxon>Gunneridae</taxon>
        <taxon>Pentapetalae</taxon>
        <taxon>rosids</taxon>
        <taxon>malvids</taxon>
        <taxon>Brassicales</taxon>
        <taxon>Brassicaceae</taxon>
        <taxon>Brassiceae</taxon>
        <taxon>Brassica</taxon>
    </lineage>
</organism>
<reference evidence="2" key="1">
    <citation type="submission" date="2021-01" db="EMBL/GenBank/DDBJ databases">
        <authorList>
            <consortium name="Genoscope - CEA"/>
            <person name="William W."/>
        </authorList>
    </citation>
    <scope>NUCLEOTIDE SEQUENCE</scope>
</reference>
<dbReference type="Proteomes" id="UP001295469">
    <property type="component" value="Chromosome C08"/>
</dbReference>
<sequence>MLHEVSGRVCRVDGESQRVDGHVCLVDARLRLWVDWALGPFVSVLLRPSCGLLVFFLCFRLRPSTLIKDGKKKCKSS</sequence>
<evidence type="ECO:0000256" key="1">
    <source>
        <dbReference type="SAM" id="Phobius"/>
    </source>
</evidence>
<dbReference type="AlphaFoldDB" id="A0A816U1T5"/>